<dbReference type="Proteomes" id="UP001174936">
    <property type="component" value="Unassembled WGS sequence"/>
</dbReference>
<feature type="signal peptide" evidence="1">
    <location>
        <begin position="1"/>
        <end position="16"/>
    </location>
</feature>
<accession>A0AA39Y083</accession>
<name>A0AA39Y083_9PEZI</name>
<proteinExistence type="predicted"/>
<comment type="caution">
    <text evidence="2">The sequence shown here is derived from an EMBL/GenBank/DDBJ whole genome shotgun (WGS) entry which is preliminary data.</text>
</comment>
<evidence type="ECO:0008006" key="4">
    <source>
        <dbReference type="Google" id="ProtNLM"/>
    </source>
</evidence>
<keyword evidence="1" id="KW-0732">Signal</keyword>
<evidence type="ECO:0000313" key="3">
    <source>
        <dbReference type="Proteomes" id="UP001174936"/>
    </source>
</evidence>
<organism evidence="2 3">
    <name type="scientific">Cercophora newfieldiana</name>
    <dbReference type="NCBI Taxonomy" id="92897"/>
    <lineage>
        <taxon>Eukaryota</taxon>
        <taxon>Fungi</taxon>
        <taxon>Dikarya</taxon>
        <taxon>Ascomycota</taxon>
        <taxon>Pezizomycotina</taxon>
        <taxon>Sordariomycetes</taxon>
        <taxon>Sordariomycetidae</taxon>
        <taxon>Sordariales</taxon>
        <taxon>Lasiosphaeriaceae</taxon>
        <taxon>Cercophora</taxon>
    </lineage>
</organism>
<gene>
    <name evidence="2" type="ORF">B0T16DRAFT_185641</name>
</gene>
<evidence type="ECO:0000256" key="1">
    <source>
        <dbReference type="SAM" id="SignalP"/>
    </source>
</evidence>
<dbReference type="EMBL" id="JAULSV010000005">
    <property type="protein sequence ID" value="KAK0643573.1"/>
    <property type="molecule type" value="Genomic_DNA"/>
</dbReference>
<evidence type="ECO:0000313" key="2">
    <source>
        <dbReference type="EMBL" id="KAK0643573.1"/>
    </source>
</evidence>
<feature type="chain" id="PRO_5041388957" description="Secreted protein" evidence="1">
    <location>
        <begin position="17"/>
        <end position="143"/>
    </location>
</feature>
<reference evidence="2" key="1">
    <citation type="submission" date="2023-06" db="EMBL/GenBank/DDBJ databases">
        <title>Genome-scale phylogeny and comparative genomics of the fungal order Sordariales.</title>
        <authorList>
            <consortium name="Lawrence Berkeley National Laboratory"/>
            <person name="Hensen N."/>
            <person name="Bonometti L."/>
            <person name="Westerberg I."/>
            <person name="Brannstrom I.O."/>
            <person name="Guillou S."/>
            <person name="Cros-Aarteil S."/>
            <person name="Calhoun S."/>
            <person name="Haridas S."/>
            <person name="Kuo A."/>
            <person name="Mondo S."/>
            <person name="Pangilinan J."/>
            <person name="Riley R."/>
            <person name="Labutti K."/>
            <person name="Andreopoulos B."/>
            <person name="Lipzen A."/>
            <person name="Chen C."/>
            <person name="Yanf M."/>
            <person name="Daum C."/>
            <person name="Ng V."/>
            <person name="Clum A."/>
            <person name="Steindorff A."/>
            <person name="Ohm R."/>
            <person name="Martin F."/>
            <person name="Silar P."/>
            <person name="Natvig D."/>
            <person name="Lalanne C."/>
            <person name="Gautier V."/>
            <person name="Ament-Velasquez S.L."/>
            <person name="Kruys A."/>
            <person name="Hutchinson M.I."/>
            <person name="Powell A.J."/>
            <person name="Barry K."/>
            <person name="Miller A.N."/>
            <person name="Grigoriev I.V."/>
            <person name="Debuchy R."/>
            <person name="Gladieux P."/>
            <person name="Thoren M.H."/>
            <person name="Johannesson H."/>
        </authorList>
    </citation>
    <scope>NUCLEOTIDE SEQUENCE</scope>
    <source>
        <strain evidence="2">SMH2532-1</strain>
    </source>
</reference>
<dbReference type="AlphaFoldDB" id="A0AA39Y083"/>
<protein>
    <recommendedName>
        <fullName evidence="4">Secreted protein</fullName>
    </recommendedName>
</protein>
<sequence>MRSIFIFCLFLNCCSELPNSQGPPLPTSFFFTPYPQHTHSQHTYIPLSHTRFQQSQIGYGVVANIADSHSAARGSIPRFRDPRHEPDQTATVGGNIHIVFRSSGQYVSLSSPVGGIIARDPGSIPGGRVRGGWGVPVFFACCL</sequence>
<keyword evidence="3" id="KW-1185">Reference proteome</keyword>